<dbReference type="RefSeq" id="WP_160845748.1">
    <property type="nucleotide sequence ID" value="NZ_WVHT01000008.1"/>
</dbReference>
<accession>A0A7K1YDA8</accession>
<dbReference type="InterPro" id="IPR011006">
    <property type="entry name" value="CheY-like_superfamily"/>
</dbReference>
<dbReference type="SUPFAM" id="SSF52172">
    <property type="entry name" value="CheY-like"/>
    <property type="match status" value="1"/>
</dbReference>
<dbReference type="Pfam" id="PF00072">
    <property type="entry name" value="Response_reg"/>
    <property type="match status" value="1"/>
</dbReference>
<keyword evidence="5" id="KW-1185">Reference proteome</keyword>
<dbReference type="AlphaFoldDB" id="A0A7K1YDA8"/>
<dbReference type="CDD" id="cd00156">
    <property type="entry name" value="REC"/>
    <property type="match status" value="1"/>
</dbReference>
<sequence length="117" mass="13124">MTAKKIMIIEDDKDILEILEHILSGQDYQVFAFSTGQQIDKIREITPDLILCDNWLPGTRGTELCKQLKASDLANIPFILISTSMSLTEEAIDCGADSYIQKPFNIKEVISIVATYL</sequence>
<evidence type="ECO:0000313" key="5">
    <source>
        <dbReference type="Proteomes" id="UP000466586"/>
    </source>
</evidence>
<evidence type="ECO:0000313" key="4">
    <source>
        <dbReference type="EMBL" id="MXV52574.1"/>
    </source>
</evidence>
<evidence type="ECO:0000259" key="3">
    <source>
        <dbReference type="PROSITE" id="PS50110"/>
    </source>
</evidence>
<evidence type="ECO:0000256" key="1">
    <source>
        <dbReference type="ARBA" id="ARBA00022553"/>
    </source>
</evidence>
<protein>
    <submittedName>
        <fullName evidence="4">Response regulator</fullName>
    </submittedName>
</protein>
<proteinExistence type="predicted"/>
<name>A0A7K1YDA8_9SPHI</name>
<dbReference type="PANTHER" id="PTHR44591:SF3">
    <property type="entry name" value="RESPONSE REGULATORY DOMAIN-CONTAINING PROTEIN"/>
    <property type="match status" value="1"/>
</dbReference>
<reference evidence="4 5" key="1">
    <citation type="submission" date="2019-11" db="EMBL/GenBank/DDBJ databases">
        <title>Pedobacter sp. HMF7647 Genome sequencing and assembly.</title>
        <authorList>
            <person name="Kang H."/>
            <person name="Kim H."/>
            <person name="Joh K."/>
        </authorList>
    </citation>
    <scope>NUCLEOTIDE SEQUENCE [LARGE SCALE GENOMIC DNA]</scope>
    <source>
        <strain evidence="4 5">HMF7647</strain>
    </source>
</reference>
<dbReference type="EMBL" id="WVHT01000008">
    <property type="protein sequence ID" value="MXV52574.1"/>
    <property type="molecule type" value="Genomic_DNA"/>
</dbReference>
<feature type="domain" description="Response regulatory" evidence="3">
    <location>
        <begin position="5"/>
        <end position="117"/>
    </location>
</feature>
<feature type="modified residue" description="4-aspartylphosphate" evidence="2">
    <location>
        <position position="53"/>
    </location>
</feature>
<dbReference type="PROSITE" id="PS50110">
    <property type="entry name" value="RESPONSE_REGULATORY"/>
    <property type="match status" value="1"/>
</dbReference>
<dbReference type="PANTHER" id="PTHR44591">
    <property type="entry name" value="STRESS RESPONSE REGULATOR PROTEIN 1"/>
    <property type="match status" value="1"/>
</dbReference>
<dbReference type="Gene3D" id="3.40.50.2300">
    <property type="match status" value="1"/>
</dbReference>
<keyword evidence="1 2" id="KW-0597">Phosphoprotein</keyword>
<organism evidence="4 5">
    <name type="scientific">Hufsiella arboris</name>
    <dbReference type="NCBI Taxonomy" id="2695275"/>
    <lineage>
        <taxon>Bacteria</taxon>
        <taxon>Pseudomonadati</taxon>
        <taxon>Bacteroidota</taxon>
        <taxon>Sphingobacteriia</taxon>
        <taxon>Sphingobacteriales</taxon>
        <taxon>Sphingobacteriaceae</taxon>
        <taxon>Hufsiella</taxon>
    </lineage>
</organism>
<gene>
    <name evidence="4" type="ORF">GS399_16495</name>
</gene>
<evidence type="ECO:0000256" key="2">
    <source>
        <dbReference type="PROSITE-ProRule" id="PRU00169"/>
    </source>
</evidence>
<dbReference type="Proteomes" id="UP000466586">
    <property type="component" value="Unassembled WGS sequence"/>
</dbReference>
<dbReference type="GO" id="GO:0000160">
    <property type="term" value="P:phosphorelay signal transduction system"/>
    <property type="evidence" value="ECO:0007669"/>
    <property type="project" value="InterPro"/>
</dbReference>
<dbReference type="InterPro" id="IPR001789">
    <property type="entry name" value="Sig_transdc_resp-reg_receiver"/>
</dbReference>
<dbReference type="SMART" id="SM00448">
    <property type="entry name" value="REC"/>
    <property type="match status" value="1"/>
</dbReference>
<dbReference type="InterPro" id="IPR050595">
    <property type="entry name" value="Bact_response_regulator"/>
</dbReference>
<comment type="caution">
    <text evidence="4">The sequence shown here is derived from an EMBL/GenBank/DDBJ whole genome shotgun (WGS) entry which is preliminary data.</text>
</comment>